<dbReference type="AlphaFoldDB" id="A0A6N4V3J9"/>
<dbReference type="PANTHER" id="PTHR30055:SF153">
    <property type="entry name" value="HTH-TYPE TRANSCRIPTIONAL REPRESSOR RV3405C"/>
    <property type="match status" value="1"/>
</dbReference>
<dbReference type="InterPro" id="IPR001647">
    <property type="entry name" value="HTH_TetR"/>
</dbReference>
<dbReference type="PRINTS" id="PR00455">
    <property type="entry name" value="HTHTETR"/>
</dbReference>
<dbReference type="InterPro" id="IPR009057">
    <property type="entry name" value="Homeodomain-like_sf"/>
</dbReference>
<proteinExistence type="predicted"/>
<evidence type="ECO:0000256" key="1">
    <source>
        <dbReference type="ARBA" id="ARBA00023125"/>
    </source>
</evidence>
<dbReference type="PROSITE" id="PS01081">
    <property type="entry name" value="HTH_TETR_1"/>
    <property type="match status" value="1"/>
</dbReference>
<dbReference type="InterPro" id="IPR050109">
    <property type="entry name" value="HTH-type_TetR-like_transc_reg"/>
</dbReference>
<gene>
    <name evidence="4" type="ORF">MPOR_04000</name>
</gene>
<protein>
    <submittedName>
        <fullName evidence="4">HTH-type transcriptional repressor</fullName>
    </submittedName>
</protein>
<dbReference type="RefSeq" id="WP_163672247.1">
    <property type="nucleotide sequence ID" value="NZ_AP022570.1"/>
</dbReference>
<dbReference type="GO" id="GO:0003700">
    <property type="term" value="F:DNA-binding transcription factor activity"/>
    <property type="evidence" value="ECO:0007669"/>
    <property type="project" value="TreeGrafter"/>
</dbReference>
<evidence type="ECO:0000313" key="4">
    <source>
        <dbReference type="EMBL" id="BBX49374.1"/>
    </source>
</evidence>
<dbReference type="Pfam" id="PF00440">
    <property type="entry name" value="TetR_N"/>
    <property type="match status" value="1"/>
</dbReference>
<dbReference type="GO" id="GO:0000976">
    <property type="term" value="F:transcription cis-regulatory region binding"/>
    <property type="evidence" value="ECO:0007669"/>
    <property type="project" value="TreeGrafter"/>
</dbReference>
<dbReference type="SUPFAM" id="SSF46689">
    <property type="entry name" value="Homeodomain-like"/>
    <property type="match status" value="1"/>
</dbReference>
<feature type="domain" description="HTH tetR-type" evidence="3">
    <location>
        <begin position="15"/>
        <end position="75"/>
    </location>
</feature>
<dbReference type="PROSITE" id="PS50977">
    <property type="entry name" value="HTH_TETR_2"/>
    <property type="match status" value="1"/>
</dbReference>
<evidence type="ECO:0000256" key="2">
    <source>
        <dbReference type="PROSITE-ProRule" id="PRU00335"/>
    </source>
</evidence>
<organism evidence="4 5">
    <name type="scientific">Mycolicibacterium poriferae</name>
    <dbReference type="NCBI Taxonomy" id="39694"/>
    <lineage>
        <taxon>Bacteria</taxon>
        <taxon>Bacillati</taxon>
        <taxon>Actinomycetota</taxon>
        <taxon>Actinomycetes</taxon>
        <taxon>Mycobacteriales</taxon>
        <taxon>Mycobacteriaceae</taxon>
        <taxon>Mycolicibacterium</taxon>
    </lineage>
</organism>
<evidence type="ECO:0000259" key="3">
    <source>
        <dbReference type="PROSITE" id="PS50977"/>
    </source>
</evidence>
<dbReference type="InterPro" id="IPR023772">
    <property type="entry name" value="DNA-bd_HTH_TetR-type_CS"/>
</dbReference>
<name>A0A6N4V3J9_9MYCO</name>
<reference evidence="4 5" key="1">
    <citation type="journal article" date="2019" name="Emerg. Microbes Infect.">
        <title>Comprehensive subspecies identification of 175 nontuberculous mycobacteria species based on 7547 genomic profiles.</title>
        <authorList>
            <person name="Matsumoto Y."/>
            <person name="Kinjo T."/>
            <person name="Motooka D."/>
            <person name="Nabeya D."/>
            <person name="Jung N."/>
            <person name="Uechi K."/>
            <person name="Horii T."/>
            <person name="Iida T."/>
            <person name="Fujita J."/>
            <person name="Nakamura S."/>
        </authorList>
    </citation>
    <scope>NUCLEOTIDE SEQUENCE [LARGE SCALE GENOMIC DNA]</scope>
    <source>
        <strain evidence="4 5">JCM 12603</strain>
    </source>
</reference>
<dbReference type="EMBL" id="AP022570">
    <property type="protein sequence ID" value="BBX49374.1"/>
    <property type="molecule type" value="Genomic_DNA"/>
</dbReference>
<evidence type="ECO:0000313" key="5">
    <source>
        <dbReference type="Proteomes" id="UP000466785"/>
    </source>
</evidence>
<dbReference type="Gene3D" id="1.10.357.10">
    <property type="entry name" value="Tetracycline Repressor, domain 2"/>
    <property type="match status" value="1"/>
</dbReference>
<accession>A0A6N4V3J9</accession>
<feature type="DNA-binding region" description="H-T-H motif" evidence="2">
    <location>
        <begin position="38"/>
        <end position="57"/>
    </location>
</feature>
<dbReference type="KEGG" id="mpof:MPOR_04000"/>
<dbReference type="PANTHER" id="PTHR30055">
    <property type="entry name" value="HTH-TYPE TRANSCRIPTIONAL REGULATOR RUTR"/>
    <property type="match status" value="1"/>
</dbReference>
<sequence>MTTQLSAPPAPVGRAAVVAAVLAAAAELYAEKGPAATSIREVACCSGVNHGLVFRYFGTKDQLVGATLEHLGRRVAELLEQQASMEDIEDALTLQSVVMARALLEGFPVAEYQTTFPAVALLLDRIAALHDCEHTARLAAANAVALQLGWRLFAPFLRASAGLDHMTAAEVREAILAATTQLVDPQQRWRRGPADQSA</sequence>
<dbReference type="Proteomes" id="UP000466785">
    <property type="component" value="Chromosome"/>
</dbReference>
<keyword evidence="1 2" id="KW-0238">DNA-binding</keyword>
<keyword evidence="5" id="KW-1185">Reference proteome</keyword>